<feature type="non-terminal residue" evidence="2">
    <location>
        <position position="1"/>
    </location>
</feature>
<feature type="region of interest" description="Disordered" evidence="1">
    <location>
        <begin position="1"/>
        <end position="140"/>
    </location>
</feature>
<feature type="compositionally biased region" description="Basic and acidic residues" evidence="1">
    <location>
        <begin position="1"/>
        <end position="10"/>
    </location>
</feature>
<gene>
    <name evidence="2" type="ORF">AVDCRST_MAG50-659</name>
</gene>
<proteinExistence type="predicted"/>
<name>A0A6J4HHJ8_9ACTN</name>
<organism evidence="2">
    <name type="scientific">uncultured Acidimicrobiales bacterium</name>
    <dbReference type="NCBI Taxonomy" id="310071"/>
    <lineage>
        <taxon>Bacteria</taxon>
        <taxon>Bacillati</taxon>
        <taxon>Actinomycetota</taxon>
        <taxon>Acidimicrobiia</taxon>
        <taxon>Acidimicrobiales</taxon>
        <taxon>environmental samples</taxon>
    </lineage>
</organism>
<accession>A0A6J4HHJ8</accession>
<evidence type="ECO:0000256" key="1">
    <source>
        <dbReference type="SAM" id="MobiDB-lite"/>
    </source>
</evidence>
<feature type="non-terminal residue" evidence="2">
    <location>
        <position position="140"/>
    </location>
</feature>
<protein>
    <submittedName>
        <fullName evidence="2">Uncharacterized protein</fullName>
    </submittedName>
</protein>
<feature type="compositionally biased region" description="Basic residues" evidence="1">
    <location>
        <begin position="11"/>
        <end position="34"/>
    </location>
</feature>
<evidence type="ECO:0000313" key="2">
    <source>
        <dbReference type="EMBL" id="CAA9223395.1"/>
    </source>
</evidence>
<dbReference type="EMBL" id="CADCTF010000035">
    <property type="protein sequence ID" value="CAA9223395.1"/>
    <property type="molecule type" value="Genomic_DNA"/>
</dbReference>
<dbReference type="AlphaFoldDB" id="A0A6J4HHJ8"/>
<sequence>GRTGDVNDHAGRRHRGRRGLRPPPPARRHPHVGRGHGGGGVRVPPDGPRLRHRAPPVADLRRQRAGLALGQDRLRARRRAHQHPVHDHLPGDPRRDRRRHLHRLPRRPGRPVGRLAGPGQGEAAGAADLLLRSTPREADV</sequence>
<reference evidence="2" key="1">
    <citation type="submission" date="2020-02" db="EMBL/GenBank/DDBJ databases">
        <authorList>
            <person name="Meier V. D."/>
        </authorList>
    </citation>
    <scope>NUCLEOTIDE SEQUENCE</scope>
    <source>
        <strain evidence="2">AVDCRST_MAG50</strain>
    </source>
</reference>
<feature type="compositionally biased region" description="Basic and acidic residues" evidence="1">
    <location>
        <begin position="84"/>
        <end position="95"/>
    </location>
</feature>
<feature type="compositionally biased region" description="Basic residues" evidence="1">
    <location>
        <begin position="96"/>
        <end position="109"/>
    </location>
</feature>